<keyword evidence="3" id="KW-0547">Nucleotide-binding</keyword>
<gene>
    <name evidence="7" type="ORF">BST29_16205</name>
</gene>
<dbReference type="SUPFAM" id="SSF56801">
    <property type="entry name" value="Acetyl-CoA synthetase-like"/>
    <property type="match status" value="1"/>
</dbReference>
<feature type="domain" description="AMP-binding enzyme C-terminal" evidence="6">
    <location>
        <begin position="417"/>
        <end position="493"/>
    </location>
</feature>
<dbReference type="InterPro" id="IPR042099">
    <property type="entry name" value="ANL_N_sf"/>
</dbReference>
<evidence type="ECO:0000259" key="6">
    <source>
        <dbReference type="Pfam" id="PF13193"/>
    </source>
</evidence>
<feature type="domain" description="AMP-dependent synthetase/ligase" evidence="5">
    <location>
        <begin position="15"/>
        <end position="366"/>
    </location>
</feature>
<dbReference type="EMBL" id="MVHV01000016">
    <property type="protein sequence ID" value="ORA80676.1"/>
    <property type="molecule type" value="Genomic_DNA"/>
</dbReference>
<evidence type="ECO:0000256" key="2">
    <source>
        <dbReference type="ARBA" id="ARBA00022598"/>
    </source>
</evidence>
<sequence length="529" mass="56817">MAETLQQLLRERLDQDTPALKYGERVWTWREHLADAATSAAALIRAANPDRPLHVGALLGNSPEMLTAMASAALGGYVLCGINDTRRGAALERDILHADCQILLTDPAHKGLLDGLELPGVQVFDVSGESWLALLDGAGTLAPYREVVPSDTVMMIFTSGTSGEPKAVQVTHLTVLFAGTTLIARFGMDSSDVCYLSMPLFHSNALLAGWSVAVGAGAAMVPATFSASGLLPDLRRYGATFMNYVGKPLAYVLATPEQPDDHDNPLRVAFGNEASDRDIAEFGRRFDCTVWDGFGSTEGAIIITRESGCPPGSLGRGFPGVAIYDPDTLAECPAAAFDDDGALTNADEAIGELVNTTGAGLFAGYYNDPEATDARLRHGMFWSGDLAYRDADGWIYFAGRSGDWLRVDGENMTTAPIERILQRLAPVNQVAVYAVPDKHAGDQVMAAIVLADNAALTPEEFGRFLAAQPDLSPKAWPRHVWLTDRLPSTATNKILKRELTARGTNPGSGVVWTRIGRSKDYTPGELDHR</sequence>
<dbReference type="Proteomes" id="UP000243140">
    <property type="component" value="Unassembled WGS sequence"/>
</dbReference>
<dbReference type="RefSeq" id="WP_071509219.1">
    <property type="nucleotide sequence ID" value="NZ_CP060015.1"/>
</dbReference>
<comment type="similarity">
    <text evidence="1">Belongs to the ATP-dependent AMP-binding enzyme family.</text>
</comment>
<name>A0ABX3SPG5_MYCMA</name>
<evidence type="ECO:0000313" key="7">
    <source>
        <dbReference type="EMBL" id="ORA80676.1"/>
    </source>
</evidence>
<dbReference type="PANTHER" id="PTHR43107:SF15">
    <property type="entry name" value="FATTY ACID TRANSPORT PROTEIN 3, ISOFORM A"/>
    <property type="match status" value="1"/>
</dbReference>
<comment type="caution">
    <text evidence="7">The sequence shown here is derived from an EMBL/GenBank/DDBJ whole genome shotgun (WGS) entry which is preliminary data.</text>
</comment>
<evidence type="ECO:0000256" key="1">
    <source>
        <dbReference type="ARBA" id="ARBA00006432"/>
    </source>
</evidence>
<evidence type="ECO:0000313" key="8">
    <source>
        <dbReference type="Proteomes" id="UP000243140"/>
    </source>
</evidence>
<keyword evidence="8" id="KW-1185">Reference proteome</keyword>
<protein>
    <submittedName>
        <fullName evidence="7">Acyl-CoA synthetase</fullName>
    </submittedName>
</protein>
<dbReference type="InterPro" id="IPR020845">
    <property type="entry name" value="AMP-binding_CS"/>
</dbReference>
<evidence type="ECO:0000256" key="4">
    <source>
        <dbReference type="ARBA" id="ARBA00022840"/>
    </source>
</evidence>
<reference evidence="7 8" key="1">
    <citation type="submission" date="2017-02" db="EMBL/GenBank/DDBJ databases">
        <title>The new phylogeny of genus Mycobacterium.</title>
        <authorList>
            <person name="Tortoli E."/>
            <person name="Trovato A."/>
            <person name="Cirillo D.M."/>
        </authorList>
    </citation>
    <scope>NUCLEOTIDE SEQUENCE [LARGE SCALE GENOMIC DNA]</scope>
    <source>
        <strain evidence="7 8">IP1130001</strain>
    </source>
</reference>
<dbReference type="Gene3D" id="3.40.50.12780">
    <property type="entry name" value="N-terminal domain of ligase-like"/>
    <property type="match status" value="1"/>
</dbReference>
<evidence type="ECO:0000256" key="3">
    <source>
        <dbReference type="ARBA" id="ARBA00022741"/>
    </source>
</evidence>
<dbReference type="Pfam" id="PF00501">
    <property type="entry name" value="AMP-binding"/>
    <property type="match status" value="1"/>
</dbReference>
<keyword evidence="2" id="KW-0436">Ligase</keyword>
<dbReference type="PROSITE" id="PS00455">
    <property type="entry name" value="AMP_BINDING"/>
    <property type="match status" value="1"/>
</dbReference>
<evidence type="ECO:0000259" key="5">
    <source>
        <dbReference type="Pfam" id="PF00501"/>
    </source>
</evidence>
<dbReference type="InterPro" id="IPR000873">
    <property type="entry name" value="AMP-dep_synth/lig_dom"/>
</dbReference>
<dbReference type="PANTHER" id="PTHR43107">
    <property type="entry name" value="LONG-CHAIN FATTY ACID TRANSPORT PROTEIN"/>
    <property type="match status" value="1"/>
</dbReference>
<dbReference type="Gene3D" id="3.30.300.30">
    <property type="match status" value="1"/>
</dbReference>
<proteinExistence type="inferred from homology"/>
<dbReference type="InterPro" id="IPR045851">
    <property type="entry name" value="AMP-bd_C_sf"/>
</dbReference>
<dbReference type="NCBIfam" id="NF009927">
    <property type="entry name" value="PRK13388.1"/>
    <property type="match status" value="1"/>
</dbReference>
<keyword evidence="4" id="KW-0067">ATP-binding</keyword>
<organism evidence="7 8">
    <name type="scientific">Mycobacterium malmoense</name>
    <dbReference type="NCBI Taxonomy" id="1780"/>
    <lineage>
        <taxon>Bacteria</taxon>
        <taxon>Bacillati</taxon>
        <taxon>Actinomycetota</taxon>
        <taxon>Actinomycetes</taxon>
        <taxon>Mycobacteriales</taxon>
        <taxon>Mycobacteriaceae</taxon>
        <taxon>Mycobacterium</taxon>
    </lineage>
</organism>
<dbReference type="InterPro" id="IPR025110">
    <property type="entry name" value="AMP-bd_C"/>
</dbReference>
<accession>A0ABX3SPG5</accession>
<dbReference type="Pfam" id="PF13193">
    <property type="entry name" value="AMP-binding_C"/>
    <property type="match status" value="1"/>
</dbReference>